<name>A0ABT1B2I2_9FLAO</name>
<proteinExistence type="predicted"/>
<evidence type="ECO:0000313" key="1">
    <source>
        <dbReference type="EMBL" id="MCO5725828.1"/>
    </source>
</evidence>
<keyword evidence="2" id="KW-1185">Reference proteome</keyword>
<comment type="caution">
    <text evidence="1">The sequence shown here is derived from an EMBL/GenBank/DDBJ whole genome shotgun (WGS) entry which is preliminary data.</text>
</comment>
<protein>
    <recommendedName>
        <fullName evidence="3">SGNH/GDSL hydrolase family protein</fullName>
    </recommendedName>
</protein>
<organism evidence="1 2">
    <name type="scientific">Robiginitalea marina</name>
    <dbReference type="NCBI Taxonomy" id="2954105"/>
    <lineage>
        <taxon>Bacteria</taxon>
        <taxon>Pseudomonadati</taxon>
        <taxon>Bacteroidota</taxon>
        <taxon>Flavobacteriia</taxon>
        <taxon>Flavobacteriales</taxon>
        <taxon>Flavobacteriaceae</taxon>
        <taxon>Robiginitalea</taxon>
    </lineage>
</organism>
<sequence length="342" mass="38276">MSLKQSALIALAVSLASISAWELYWRGQGYWPTLNDDKDLWAVHRARVEEATEKDFVIVGSSRAYFDIQVGAFEAATGRKPIQLSATGSSPLPAFHDIVRNTDFRGTVIMGVTPPLFFSTTFPMAPPWERIQGKVDHYQERTYAQRLNYPLSAFLQQNLVFMSGDEEEWADDIDLKSLLGRIRLGNRTGAPQMPPFYFFGEVSADRNMRMTPQTVTDTALANSVARVWAFFGKGAPPPDKDATMAFFLSDLEAFRARGGSLVLVRCPSNGGFREAEKHVTPRTDFWDDLVAQAQVPAYHFEDYESLKGLTCPEESHLSGPDADYFTQELVRLMQADGAIPNR</sequence>
<evidence type="ECO:0000313" key="2">
    <source>
        <dbReference type="Proteomes" id="UP001206312"/>
    </source>
</evidence>
<dbReference type="RefSeq" id="WP_252742200.1">
    <property type="nucleotide sequence ID" value="NZ_JAMXIB010000013.1"/>
</dbReference>
<reference evidence="1 2" key="1">
    <citation type="submission" date="2022-06" db="EMBL/GenBank/DDBJ databases">
        <authorList>
            <person name="Xuan X."/>
        </authorList>
    </citation>
    <scope>NUCLEOTIDE SEQUENCE [LARGE SCALE GENOMIC DNA]</scope>
    <source>
        <strain evidence="1 2">2V75</strain>
    </source>
</reference>
<evidence type="ECO:0008006" key="3">
    <source>
        <dbReference type="Google" id="ProtNLM"/>
    </source>
</evidence>
<gene>
    <name evidence="1" type="ORF">NG653_13250</name>
</gene>
<accession>A0ABT1B2I2</accession>
<dbReference type="Proteomes" id="UP001206312">
    <property type="component" value="Unassembled WGS sequence"/>
</dbReference>
<dbReference type="EMBL" id="JAMXIB010000013">
    <property type="protein sequence ID" value="MCO5725828.1"/>
    <property type="molecule type" value="Genomic_DNA"/>
</dbReference>